<name>A0ABQ6YVT2_9ENTE</name>
<feature type="transmembrane region" description="Helical" evidence="1">
    <location>
        <begin position="103"/>
        <end position="134"/>
    </location>
</feature>
<dbReference type="PANTHER" id="PTHR37305:SF1">
    <property type="entry name" value="MEMBRANE PROTEIN"/>
    <property type="match status" value="1"/>
</dbReference>
<proteinExistence type="predicted"/>
<gene>
    <name evidence="2" type="ORF">BAU17_05790</name>
</gene>
<protein>
    <recommendedName>
        <fullName evidence="4">ABC transporter permease</fullName>
    </recommendedName>
</protein>
<dbReference type="Pfam" id="PF12730">
    <property type="entry name" value="ABC2_membrane_4"/>
    <property type="match status" value="1"/>
</dbReference>
<dbReference type="RefSeq" id="WP_161903216.1">
    <property type="nucleotide sequence ID" value="NZ_MAEL01000057.1"/>
</dbReference>
<feature type="transmembrane region" description="Helical" evidence="1">
    <location>
        <begin position="154"/>
        <end position="180"/>
    </location>
</feature>
<evidence type="ECO:0008006" key="4">
    <source>
        <dbReference type="Google" id="ProtNLM"/>
    </source>
</evidence>
<comment type="caution">
    <text evidence="2">The sequence shown here is derived from an EMBL/GenBank/DDBJ whole genome shotgun (WGS) entry which is preliminary data.</text>
</comment>
<dbReference type="PANTHER" id="PTHR37305">
    <property type="entry name" value="INTEGRAL MEMBRANE PROTEIN-RELATED"/>
    <property type="match status" value="1"/>
</dbReference>
<feature type="transmembrane region" description="Helical" evidence="1">
    <location>
        <begin position="62"/>
        <end position="82"/>
    </location>
</feature>
<evidence type="ECO:0000313" key="3">
    <source>
        <dbReference type="Proteomes" id="UP000782705"/>
    </source>
</evidence>
<dbReference type="EMBL" id="MAEL01000057">
    <property type="protein sequence ID" value="KAF1301436.1"/>
    <property type="molecule type" value="Genomic_DNA"/>
</dbReference>
<feature type="transmembrane region" description="Helical" evidence="1">
    <location>
        <begin position="187"/>
        <end position="207"/>
    </location>
</feature>
<organism evidence="2 3">
    <name type="scientific">Candidatus Enterococcus willemsii</name>
    <dbReference type="NCBI Taxonomy" id="1857215"/>
    <lineage>
        <taxon>Bacteria</taxon>
        <taxon>Bacillati</taxon>
        <taxon>Bacillota</taxon>
        <taxon>Bacilli</taxon>
        <taxon>Lactobacillales</taxon>
        <taxon>Enterococcaceae</taxon>
        <taxon>Enterococcus</taxon>
    </lineage>
</organism>
<feature type="transmembrane region" description="Helical" evidence="1">
    <location>
        <begin position="21"/>
        <end position="42"/>
    </location>
</feature>
<evidence type="ECO:0000313" key="2">
    <source>
        <dbReference type="EMBL" id="KAF1301436.1"/>
    </source>
</evidence>
<keyword evidence="3" id="KW-1185">Reference proteome</keyword>
<keyword evidence="1" id="KW-1133">Transmembrane helix</keyword>
<keyword evidence="1" id="KW-0472">Membrane</keyword>
<accession>A0ABQ6YVT2</accession>
<evidence type="ECO:0000256" key="1">
    <source>
        <dbReference type="SAM" id="Phobius"/>
    </source>
</evidence>
<dbReference type="Proteomes" id="UP000782705">
    <property type="component" value="Unassembled WGS sequence"/>
</dbReference>
<reference evidence="2 3" key="1">
    <citation type="submission" date="2016-06" db="EMBL/GenBank/DDBJ databases">
        <title>Four novel species of enterococci isolated from chicken manure.</title>
        <authorList>
            <person name="Van Tyne D."/>
        </authorList>
    </citation>
    <scope>NUCLEOTIDE SEQUENCE [LARGE SCALE GENOMIC DNA]</scope>
    <source>
        <strain evidence="2 3">CU12B</strain>
    </source>
</reference>
<keyword evidence="1" id="KW-0812">Transmembrane</keyword>
<feature type="transmembrane region" description="Helical" evidence="1">
    <location>
        <begin position="232"/>
        <end position="253"/>
    </location>
</feature>
<sequence length="260" mass="29294">MRNMLSLLLFELKRLVRSRLLWLYGGFSVLVELITIFIYYTYGADTTVILTPNAQSIPIQMLQASLTFSALFVGLYVGDVYIQDRNNGTIKLVLLRSVSRLQYFMTRIIGIFMFSLLMTIISLLAGYLIGVIFFGWGDYFEFYDVVASGAQGVLYTLLGGVAFSFAYFVFGILALLLALFTERVSMLAMIAAGSTLIGQYVLLFPSVKQFTIFQQLLFFHIDWFTQSMSHNLINLAVLVGHLIVASGVGYFLFKKLDLNV</sequence>